<accession>A0A1J4MIZ3</accession>
<evidence type="ECO:0000313" key="4">
    <source>
        <dbReference type="Proteomes" id="UP000186176"/>
    </source>
</evidence>
<dbReference type="InterPro" id="IPR008012">
    <property type="entry name" value="Ump1"/>
</dbReference>
<evidence type="ECO:0000256" key="1">
    <source>
        <dbReference type="ARBA" id="ARBA00023186"/>
    </source>
</evidence>
<dbReference type="Proteomes" id="UP000186176">
    <property type="component" value="Unassembled WGS sequence"/>
</dbReference>
<dbReference type="GO" id="GO:0005634">
    <property type="term" value="C:nucleus"/>
    <property type="evidence" value="ECO:0007669"/>
    <property type="project" value="TreeGrafter"/>
</dbReference>
<dbReference type="Pfam" id="PF05348">
    <property type="entry name" value="UMP1"/>
    <property type="match status" value="1"/>
</dbReference>
<evidence type="ECO:0000313" key="3">
    <source>
        <dbReference type="EMBL" id="OII74192.1"/>
    </source>
</evidence>
<dbReference type="OrthoDB" id="15001at2759"/>
<dbReference type="GO" id="GO:0005737">
    <property type="term" value="C:cytoplasm"/>
    <property type="evidence" value="ECO:0007669"/>
    <property type="project" value="TreeGrafter"/>
</dbReference>
<dbReference type="PANTHER" id="PTHR12828">
    <property type="entry name" value="PROTEASOME MATURATION PROTEIN UMP1"/>
    <property type="match status" value="1"/>
</dbReference>
<dbReference type="EMBL" id="LRBP01000012">
    <property type="protein sequence ID" value="OII74192.1"/>
    <property type="molecule type" value="Genomic_DNA"/>
</dbReference>
<proteinExistence type="inferred from homology"/>
<protein>
    <recommendedName>
        <fullName evidence="5">Proteasome maturation factor</fullName>
    </recommendedName>
</protein>
<reference evidence="3 4" key="1">
    <citation type="submission" date="2016-10" db="EMBL/GenBank/DDBJ databases">
        <title>Reductive evolution of mitochondrial metabolism and differential evolution of invasion-related proteins in Cryptosporidium.</title>
        <authorList>
            <person name="Liu S."/>
            <person name="Roellig D.M."/>
            <person name="Guo Y."/>
            <person name="Li N."/>
            <person name="Frace M.A."/>
            <person name="Tang K."/>
            <person name="Zhang L."/>
            <person name="Feng Y."/>
            <person name="Xiao L."/>
        </authorList>
    </citation>
    <scope>NUCLEOTIDE SEQUENCE [LARGE SCALE GENOMIC DNA]</scope>
    <source>
        <strain evidence="3">39726</strain>
    </source>
</reference>
<organism evidence="3 4">
    <name type="scientific">Cryptosporidium ubiquitum</name>
    <dbReference type="NCBI Taxonomy" id="857276"/>
    <lineage>
        <taxon>Eukaryota</taxon>
        <taxon>Sar</taxon>
        <taxon>Alveolata</taxon>
        <taxon>Apicomplexa</taxon>
        <taxon>Conoidasida</taxon>
        <taxon>Coccidia</taxon>
        <taxon>Eucoccidiorida</taxon>
        <taxon>Eimeriorina</taxon>
        <taxon>Cryptosporidiidae</taxon>
        <taxon>Cryptosporidium</taxon>
    </lineage>
</organism>
<dbReference type="VEuPathDB" id="CryptoDB:cubi_01036"/>
<evidence type="ECO:0000256" key="2">
    <source>
        <dbReference type="ARBA" id="ARBA00043974"/>
    </source>
</evidence>
<dbReference type="PANTHER" id="PTHR12828:SF3">
    <property type="entry name" value="PROTEASOME MATURATION PROTEIN"/>
    <property type="match status" value="1"/>
</dbReference>
<gene>
    <name evidence="3" type="ORF">cubi_01036</name>
</gene>
<dbReference type="GeneID" id="39977827"/>
<sequence length="131" mass="14745">MEKKFDLRYCEKYPNESLINGFVPKDLGTKPKCLPQQIQESGFVRNVENELNMLSAIQGYHLAAKSRMEQDLVSKAQRHPGIPSSHLGLDLLMDMDDKIEISDVLGTEKPTNPLGRKTVNDALESIFNINS</sequence>
<comment type="caution">
    <text evidence="3">The sequence shown here is derived from an EMBL/GenBank/DDBJ whole genome shotgun (WGS) entry which is preliminary data.</text>
</comment>
<dbReference type="AlphaFoldDB" id="A0A1J4MIZ3"/>
<evidence type="ECO:0008006" key="5">
    <source>
        <dbReference type="Google" id="ProtNLM"/>
    </source>
</evidence>
<name>A0A1J4MIZ3_9CRYT</name>
<dbReference type="RefSeq" id="XP_028875385.1">
    <property type="nucleotide sequence ID" value="XM_029018048.1"/>
</dbReference>
<comment type="similarity">
    <text evidence="2">Belongs to the POMP/UMP1 family.</text>
</comment>
<keyword evidence="1" id="KW-0143">Chaperone</keyword>
<keyword evidence="4" id="KW-1185">Reference proteome</keyword>
<dbReference type="GO" id="GO:0043248">
    <property type="term" value="P:proteasome assembly"/>
    <property type="evidence" value="ECO:0007669"/>
    <property type="project" value="InterPro"/>
</dbReference>